<sequence>MLGKRPRQMRRTVSVSMMGPGSTTPELPTDKKTPSEEVPTCCTHRQGAVSHSYEAGKAQSVVSQTENGSCYKAAPVLPFSIDLNHSGPRPWQSREAGAVGLGIVAALHATDAHMNNSVKDSRDRAPPAVLTHKPVNQNRLLPLANPHAHNKQQHHQHTEIQKPRCSHRRASASSVKVASSIVSPGMHFLEVCCFCRRKLSHGRDIYMYRGDKAFCSEECRHQQILIDERKEKCFLTTLKMRTAQSVHSSGQRSRAMAASTAAG</sequence>
<evidence type="ECO:0000313" key="2">
    <source>
        <dbReference type="Proteomes" id="UP001162992"/>
    </source>
</evidence>
<name>A0ACC2AYN2_DIPCM</name>
<comment type="caution">
    <text evidence="1">The sequence shown here is derived from an EMBL/GenBank/DDBJ whole genome shotgun (WGS) entry which is preliminary data.</text>
</comment>
<accession>A0ACC2AYN2</accession>
<gene>
    <name evidence="1" type="ORF">O6H91_18G006200</name>
</gene>
<dbReference type="EMBL" id="CM055109">
    <property type="protein sequence ID" value="KAJ7522317.1"/>
    <property type="molecule type" value="Genomic_DNA"/>
</dbReference>
<organism evidence="1 2">
    <name type="scientific">Diphasiastrum complanatum</name>
    <name type="common">Issler's clubmoss</name>
    <name type="synonym">Lycopodium complanatum</name>
    <dbReference type="NCBI Taxonomy" id="34168"/>
    <lineage>
        <taxon>Eukaryota</taxon>
        <taxon>Viridiplantae</taxon>
        <taxon>Streptophyta</taxon>
        <taxon>Embryophyta</taxon>
        <taxon>Tracheophyta</taxon>
        <taxon>Lycopodiopsida</taxon>
        <taxon>Lycopodiales</taxon>
        <taxon>Lycopodiaceae</taxon>
        <taxon>Lycopodioideae</taxon>
        <taxon>Diphasiastrum</taxon>
    </lineage>
</organism>
<evidence type="ECO:0000313" key="1">
    <source>
        <dbReference type="EMBL" id="KAJ7522317.1"/>
    </source>
</evidence>
<protein>
    <submittedName>
        <fullName evidence="1">Uncharacterized protein</fullName>
    </submittedName>
</protein>
<reference evidence="2" key="1">
    <citation type="journal article" date="2024" name="Proc. Natl. Acad. Sci. U.S.A.">
        <title>Extraordinary preservation of gene collinearity over three hundred million years revealed in homosporous lycophytes.</title>
        <authorList>
            <person name="Li C."/>
            <person name="Wickell D."/>
            <person name="Kuo L.Y."/>
            <person name="Chen X."/>
            <person name="Nie B."/>
            <person name="Liao X."/>
            <person name="Peng D."/>
            <person name="Ji J."/>
            <person name="Jenkins J."/>
            <person name="Williams M."/>
            <person name="Shu S."/>
            <person name="Plott C."/>
            <person name="Barry K."/>
            <person name="Rajasekar S."/>
            <person name="Grimwood J."/>
            <person name="Han X."/>
            <person name="Sun S."/>
            <person name="Hou Z."/>
            <person name="He W."/>
            <person name="Dai G."/>
            <person name="Sun C."/>
            <person name="Schmutz J."/>
            <person name="Leebens-Mack J.H."/>
            <person name="Li F.W."/>
            <person name="Wang L."/>
        </authorList>
    </citation>
    <scope>NUCLEOTIDE SEQUENCE [LARGE SCALE GENOMIC DNA]</scope>
    <source>
        <strain evidence="2">cv. PW_Plant_1</strain>
    </source>
</reference>
<dbReference type="Proteomes" id="UP001162992">
    <property type="component" value="Chromosome 18"/>
</dbReference>
<keyword evidence="2" id="KW-1185">Reference proteome</keyword>
<proteinExistence type="predicted"/>